<dbReference type="PANTHER" id="PTHR42673:SF7">
    <property type="entry name" value="GLUTATHIONE S-TRANSFERASE ZETA CLASS-LIKE"/>
    <property type="match status" value="1"/>
</dbReference>
<evidence type="ECO:0000256" key="2">
    <source>
        <dbReference type="ARBA" id="ARBA00012452"/>
    </source>
</evidence>
<dbReference type="FunFam" id="1.20.1050.10:FF:000017">
    <property type="entry name" value="Maleylacetoacetate isomerase"/>
    <property type="match status" value="1"/>
</dbReference>
<dbReference type="InterPro" id="IPR034333">
    <property type="entry name" value="GST_Zeta_N"/>
</dbReference>
<dbReference type="SFLD" id="SFLDG00358">
    <property type="entry name" value="Main_(cytGST)"/>
    <property type="match status" value="1"/>
</dbReference>
<dbReference type="GO" id="GO:0004364">
    <property type="term" value="F:glutathione transferase activity"/>
    <property type="evidence" value="ECO:0007669"/>
    <property type="project" value="UniProtKB-EC"/>
</dbReference>
<dbReference type="Gene3D" id="3.40.30.10">
    <property type="entry name" value="Glutaredoxin"/>
    <property type="match status" value="1"/>
</dbReference>
<keyword evidence="5" id="KW-0472">Membrane</keyword>
<dbReference type="GO" id="GO:0006749">
    <property type="term" value="P:glutathione metabolic process"/>
    <property type="evidence" value="ECO:0007669"/>
    <property type="project" value="TreeGrafter"/>
</dbReference>
<comment type="similarity">
    <text evidence="1">Belongs to the GST superfamily. Zeta family.</text>
</comment>
<dbReference type="CDD" id="cd03191">
    <property type="entry name" value="GST_C_Zeta"/>
    <property type="match status" value="1"/>
</dbReference>
<feature type="chain" id="PRO_5024293136" description="glutathione transferase" evidence="6">
    <location>
        <begin position="22"/>
        <end position="360"/>
    </location>
</feature>
<dbReference type="InterPro" id="IPR005955">
    <property type="entry name" value="GST_Zeta"/>
</dbReference>
<dbReference type="CDD" id="cd03042">
    <property type="entry name" value="GST_N_Zeta"/>
    <property type="match status" value="1"/>
</dbReference>
<evidence type="ECO:0000256" key="3">
    <source>
        <dbReference type="ARBA" id="ARBA00022679"/>
    </source>
</evidence>
<gene>
    <name evidence="9" type="ORF">D8674_020355</name>
</gene>
<dbReference type="GO" id="GO:0016034">
    <property type="term" value="F:maleylacetoacetate isomerase activity"/>
    <property type="evidence" value="ECO:0007669"/>
    <property type="project" value="TreeGrafter"/>
</dbReference>
<dbReference type="InterPro" id="IPR034330">
    <property type="entry name" value="GST_Zeta_C"/>
</dbReference>
<reference evidence="10" key="2">
    <citation type="submission" date="2019-10" db="EMBL/GenBank/DDBJ databases">
        <title>A de novo genome assembly of a pear dwarfing rootstock.</title>
        <authorList>
            <person name="Wang F."/>
            <person name="Wang J."/>
            <person name="Li S."/>
            <person name="Zhang Y."/>
            <person name="Fang M."/>
            <person name="Ma L."/>
            <person name="Zhao Y."/>
            <person name="Jiang S."/>
        </authorList>
    </citation>
    <scope>NUCLEOTIDE SEQUENCE [LARGE SCALE GENOMIC DNA]</scope>
</reference>
<name>A0A5N5HIU2_9ROSA</name>
<dbReference type="InterPro" id="IPR036249">
    <property type="entry name" value="Thioredoxin-like_sf"/>
</dbReference>
<evidence type="ECO:0000313" key="10">
    <source>
        <dbReference type="Proteomes" id="UP000327157"/>
    </source>
</evidence>
<dbReference type="InterPro" id="IPR004045">
    <property type="entry name" value="Glutathione_S-Trfase_N"/>
</dbReference>
<dbReference type="PANTHER" id="PTHR42673">
    <property type="entry name" value="MALEYLACETOACETATE ISOMERASE"/>
    <property type="match status" value="1"/>
</dbReference>
<dbReference type="SUPFAM" id="SSF47616">
    <property type="entry name" value="GST C-terminal domain-like"/>
    <property type="match status" value="1"/>
</dbReference>
<evidence type="ECO:0000256" key="4">
    <source>
        <dbReference type="ARBA" id="ARBA00047960"/>
    </source>
</evidence>
<dbReference type="PROSITE" id="PS50404">
    <property type="entry name" value="GST_NTER"/>
    <property type="match status" value="1"/>
</dbReference>
<feature type="signal peptide" evidence="6">
    <location>
        <begin position="1"/>
        <end position="21"/>
    </location>
</feature>
<dbReference type="Proteomes" id="UP000327157">
    <property type="component" value="Chromosome 2"/>
</dbReference>
<feature type="domain" description="GST N-terminal" evidence="7">
    <location>
        <begin position="149"/>
        <end position="230"/>
    </location>
</feature>
<dbReference type="SFLD" id="SFLDS00019">
    <property type="entry name" value="Glutathione_Transferase_(cytos"/>
    <property type="match status" value="1"/>
</dbReference>
<sequence length="360" mass="39973">MAFVKVSAIFFFLMALTLCEGWIDTEHACNRKNVHVKQVVQDSEPPGIAAADDRISGSDEIKAIRTSINLSLTRGTSHDLHDYQVATSNGSAVGPELITTLFLAIIFAGLLYSAPISFLVVVIKTVEQRRAMESSSSSSSSSNQLPAASKLLLYSYWQSSCSWRVRFALNLKGLACEYKPVNLPAGEQFSPEFKRLNPLHFVPVLVDGDMVVSDSFAILLYLEDKYPQRPLLPADPRLRALNLQAASIISSSIQPLHMLSMLKYLTEKSGPEESLSWAQSNIDKGFFALETLLKDFDSRYATGDDVYMADVFLAPQIAVGTTRFNINMSKFPTLSRLYESYKILPEFEASLPERQPDAVH</sequence>
<keyword evidence="3 9" id="KW-0808">Transferase</keyword>
<evidence type="ECO:0000259" key="8">
    <source>
        <dbReference type="PROSITE" id="PS50405"/>
    </source>
</evidence>
<dbReference type="GO" id="GO:0005737">
    <property type="term" value="C:cytoplasm"/>
    <property type="evidence" value="ECO:0007669"/>
    <property type="project" value="InterPro"/>
</dbReference>
<dbReference type="GO" id="GO:0006559">
    <property type="term" value="P:L-phenylalanine catabolic process"/>
    <property type="evidence" value="ECO:0007669"/>
    <property type="project" value="TreeGrafter"/>
</dbReference>
<evidence type="ECO:0000259" key="7">
    <source>
        <dbReference type="PROSITE" id="PS50404"/>
    </source>
</evidence>
<dbReference type="GO" id="GO:0009407">
    <property type="term" value="P:toxin catabolic process"/>
    <property type="evidence" value="ECO:0007669"/>
    <property type="project" value="UniProtKB-ARBA"/>
</dbReference>
<dbReference type="EC" id="2.5.1.18" evidence="2"/>
<dbReference type="PROSITE" id="PS50405">
    <property type="entry name" value="GST_CTER"/>
    <property type="match status" value="1"/>
</dbReference>
<proteinExistence type="inferred from homology"/>
<evidence type="ECO:0000313" key="9">
    <source>
        <dbReference type="EMBL" id="KAB2626737.1"/>
    </source>
</evidence>
<protein>
    <recommendedName>
        <fullName evidence="2">glutathione transferase</fullName>
        <ecNumber evidence="2">2.5.1.18</ecNumber>
    </recommendedName>
</protein>
<dbReference type="InterPro" id="IPR040079">
    <property type="entry name" value="Glutathione_S-Trfase"/>
</dbReference>
<dbReference type="InterPro" id="IPR036282">
    <property type="entry name" value="Glutathione-S-Trfase_C_sf"/>
</dbReference>
<dbReference type="Gene3D" id="1.20.1050.10">
    <property type="match status" value="1"/>
</dbReference>
<dbReference type="InterPro" id="IPR010987">
    <property type="entry name" value="Glutathione-S-Trfase_C-like"/>
</dbReference>
<evidence type="ECO:0000256" key="1">
    <source>
        <dbReference type="ARBA" id="ARBA00010007"/>
    </source>
</evidence>
<dbReference type="EMBL" id="SMOL01000157">
    <property type="protein sequence ID" value="KAB2626737.1"/>
    <property type="molecule type" value="Genomic_DNA"/>
</dbReference>
<keyword evidence="6" id="KW-0732">Signal</keyword>
<evidence type="ECO:0000256" key="5">
    <source>
        <dbReference type="SAM" id="Phobius"/>
    </source>
</evidence>
<feature type="transmembrane region" description="Helical" evidence="5">
    <location>
        <begin position="101"/>
        <end position="123"/>
    </location>
</feature>
<dbReference type="OrthoDB" id="4951845at2759"/>
<accession>A0A5N5HIU2</accession>
<reference evidence="9 10" key="1">
    <citation type="submission" date="2019-09" db="EMBL/GenBank/DDBJ databases">
        <authorList>
            <person name="Ou C."/>
        </authorList>
    </citation>
    <scope>NUCLEOTIDE SEQUENCE [LARGE SCALE GENOMIC DNA]</scope>
    <source>
        <strain evidence="9">S2</strain>
        <tissue evidence="9">Leaf</tissue>
    </source>
</reference>
<evidence type="ECO:0000256" key="6">
    <source>
        <dbReference type="SAM" id="SignalP"/>
    </source>
</evidence>
<keyword evidence="5" id="KW-0812">Transmembrane</keyword>
<keyword evidence="10" id="KW-1185">Reference proteome</keyword>
<reference evidence="9 10" key="3">
    <citation type="submission" date="2019-11" db="EMBL/GenBank/DDBJ databases">
        <title>A de novo genome assembly of a pear dwarfing rootstock.</title>
        <authorList>
            <person name="Wang F."/>
            <person name="Wang J."/>
            <person name="Li S."/>
            <person name="Zhang Y."/>
            <person name="Fang M."/>
            <person name="Ma L."/>
            <person name="Zhao Y."/>
            <person name="Jiang S."/>
        </authorList>
    </citation>
    <scope>NUCLEOTIDE SEQUENCE [LARGE SCALE GENOMIC DNA]</scope>
    <source>
        <strain evidence="9">S2</strain>
        <tissue evidence="9">Leaf</tissue>
    </source>
</reference>
<feature type="domain" description="GST C-terminal" evidence="8">
    <location>
        <begin position="235"/>
        <end position="360"/>
    </location>
</feature>
<keyword evidence="5" id="KW-1133">Transmembrane helix</keyword>
<comment type="caution">
    <text evidence="9">The sequence shown here is derived from an EMBL/GenBank/DDBJ whole genome shotgun (WGS) entry which is preliminary data.</text>
</comment>
<dbReference type="AlphaFoldDB" id="A0A5N5HIU2"/>
<organism evidence="9 10">
    <name type="scientific">Pyrus ussuriensis x Pyrus communis</name>
    <dbReference type="NCBI Taxonomy" id="2448454"/>
    <lineage>
        <taxon>Eukaryota</taxon>
        <taxon>Viridiplantae</taxon>
        <taxon>Streptophyta</taxon>
        <taxon>Embryophyta</taxon>
        <taxon>Tracheophyta</taxon>
        <taxon>Spermatophyta</taxon>
        <taxon>Magnoliopsida</taxon>
        <taxon>eudicotyledons</taxon>
        <taxon>Gunneridae</taxon>
        <taxon>Pentapetalae</taxon>
        <taxon>rosids</taxon>
        <taxon>fabids</taxon>
        <taxon>Rosales</taxon>
        <taxon>Rosaceae</taxon>
        <taxon>Amygdaloideae</taxon>
        <taxon>Maleae</taxon>
        <taxon>Pyrus</taxon>
    </lineage>
</organism>
<comment type="catalytic activity">
    <reaction evidence="4">
        <text>RX + glutathione = an S-substituted glutathione + a halide anion + H(+)</text>
        <dbReference type="Rhea" id="RHEA:16437"/>
        <dbReference type="ChEBI" id="CHEBI:15378"/>
        <dbReference type="ChEBI" id="CHEBI:16042"/>
        <dbReference type="ChEBI" id="CHEBI:17792"/>
        <dbReference type="ChEBI" id="CHEBI:57925"/>
        <dbReference type="ChEBI" id="CHEBI:90779"/>
        <dbReference type="EC" id="2.5.1.18"/>
    </reaction>
</comment>
<dbReference type="Pfam" id="PF13409">
    <property type="entry name" value="GST_N_2"/>
    <property type="match status" value="1"/>
</dbReference>
<dbReference type="NCBIfam" id="TIGR01262">
    <property type="entry name" value="maiA"/>
    <property type="match status" value="1"/>
</dbReference>
<dbReference type="FunFam" id="3.40.30.10:FF:000100">
    <property type="entry name" value="Glutathione S-transferase Z1"/>
    <property type="match status" value="1"/>
</dbReference>
<dbReference type="SUPFAM" id="SSF52833">
    <property type="entry name" value="Thioredoxin-like"/>
    <property type="match status" value="1"/>
</dbReference>